<evidence type="ECO:0000256" key="1">
    <source>
        <dbReference type="SAM" id="Phobius"/>
    </source>
</evidence>
<dbReference type="OrthoDB" id="327431at2"/>
<feature type="transmembrane region" description="Helical" evidence="1">
    <location>
        <begin position="134"/>
        <end position="154"/>
    </location>
</feature>
<proteinExistence type="predicted"/>
<sequence>MFTGHFGLAAGVRAKAPEVPLWALMVGTQLLDIAFVPLLLTGAETMDQSHGTGYGEAIIHADYTHSLLGALILAFIAGWLGRRQWGRRAGVILGAVVFSHWVLDLLVHRADLPLLPGNWGNLPLLGLGIWKYEWLSAGLELLLLVVGFAMYVRSIPRTSQGKSRNAAYLSAAVLGVLLILFLITDVAGLF</sequence>
<feature type="transmembrane region" description="Helical" evidence="1">
    <location>
        <begin position="21"/>
        <end position="43"/>
    </location>
</feature>
<protein>
    <submittedName>
        <fullName evidence="2">Permease</fullName>
    </submittedName>
</protein>
<comment type="caution">
    <text evidence="2">The sequence shown here is derived from an EMBL/GenBank/DDBJ whole genome shotgun (WGS) entry which is preliminary data.</text>
</comment>
<keyword evidence="1" id="KW-0472">Membrane</keyword>
<organism evidence="2 3">
    <name type="scientific">Cohnella terricola</name>
    <dbReference type="NCBI Taxonomy" id="1289167"/>
    <lineage>
        <taxon>Bacteria</taxon>
        <taxon>Bacillati</taxon>
        <taxon>Bacillota</taxon>
        <taxon>Bacilli</taxon>
        <taxon>Bacillales</taxon>
        <taxon>Paenibacillaceae</taxon>
        <taxon>Cohnella</taxon>
    </lineage>
</organism>
<reference evidence="2 3" key="1">
    <citation type="submission" date="2019-07" db="EMBL/GenBank/DDBJ databases">
        <authorList>
            <person name="Kim J."/>
        </authorList>
    </citation>
    <scope>NUCLEOTIDE SEQUENCE [LARGE SCALE GENOMIC DNA]</scope>
    <source>
        <strain evidence="2 3">G13</strain>
    </source>
</reference>
<feature type="transmembrane region" description="Helical" evidence="1">
    <location>
        <begin position="166"/>
        <end position="184"/>
    </location>
</feature>
<dbReference type="Proteomes" id="UP000316330">
    <property type="component" value="Unassembled WGS sequence"/>
</dbReference>
<feature type="transmembrane region" description="Helical" evidence="1">
    <location>
        <begin position="88"/>
        <end position="107"/>
    </location>
</feature>
<dbReference type="EMBL" id="VNJJ01000007">
    <property type="protein sequence ID" value="TVX99137.1"/>
    <property type="molecule type" value="Genomic_DNA"/>
</dbReference>
<evidence type="ECO:0000313" key="3">
    <source>
        <dbReference type="Proteomes" id="UP000316330"/>
    </source>
</evidence>
<dbReference type="Pfam" id="PF04307">
    <property type="entry name" value="YdjM"/>
    <property type="match status" value="1"/>
</dbReference>
<keyword evidence="1" id="KW-0812">Transmembrane</keyword>
<name>A0A559JGY6_9BACL</name>
<feature type="transmembrane region" description="Helical" evidence="1">
    <location>
        <begin position="63"/>
        <end position="81"/>
    </location>
</feature>
<evidence type="ECO:0000313" key="2">
    <source>
        <dbReference type="EMBL" id="TVX99137.1"/>
    </source>
</evidence>
<dbReference type="AlphaFoldDB" id="A0A559JGY6"/>
<keyword evidence="3" id="KW-1185">Reference proteome</keyword>
<dbReference type="RefSeq" id="WP_144703046.1">
    <property type="nucleotide sequence ID" value="NZ_VNJJ01000007.1"/>
</dbReference>
<dbReference type="InterPro" id="IPR007404">
    <property type="entry name" value="YdjM-like"/>
</dbReference>
<accession>A0A559JGY6</accession>
<gene>
    <name evidence="2" type="ORF">FPZ45_14495</name>
</gene>
<keyword evidence="1" id="KW-1133">Transmembrane helix</keyword>